<dbReference type="PANTHER" id="PTHR13524">
    <property type="entry name" value="MYOTUBULARIN-RELATED"/>
    <property type="match status" value="1"/>
</dbReference>
<dbReference type="PROSITE" id="PS50056">
    <property type="entry name" value="TYR_PHOSPHATASE_2"/>
    <property type="match status" value="1"/>
</dbReference>
<dbReference type="Proteomes" id="UP000069940">
    <property type="component" value="Unassembled WGS sequence"/>
</dbReference>
<feature type="compositionally biased region" description="Basic residues" evidence="3">
    <location>
        <begin position="637"/>
        <end position="647"/>
    </location>
</feature>
<sequence length="771" mass="85976">MTEILQQDIQQLLEHFSKNLYRAKECEVGDEIVQRCGKLMRLDYSVVDVPNQNGELSAHYPAKLLIPEHEVKRTYSFEASTYGEYQPQDDCDLGTPRNGGGGSDSRASPPSNRDQLIVDGKLDAQRLRNLILKARRARCRARFPLPVILYNGKYVCRSATLSGGPEIYGRSGLEYFAYAAESELQDQGGADETVEAREESASDEPSSKDWPLFGRLRRKDIRLLKALNVGTIIDFMVENKKVKFWLNVTSSEKVDKENRYSFFKLLALPYPGCEFFREYRDNNYIGDGLIFDWNQSYVDAGIRVPEDSVTAQLNIDWTNYKQWDLVKITQNYLRLLLKYLQESSTGILVHCISGWDRTPLFVSLLRISLWADGAIHQSLDAAQMLYLTIAYDWMLFGHNLPDRLNKGEIIFYFCFYILKFINDESYSVLTHRLDYRFRSHHSSGSSSIDVIRTDSDSMIDGGLLLDGESRGSSVSLNSVSSYTSGRSSSTHDTQTCVSSAVGLTSGAASNSIAIANHVGNGGRNGGAHSCNGDDSVNSYNGNNGFAPHSHESSSSIGCISHDSSNHNIQWSPQPSRTSPVTVPSTNRLRQRQESSSSLSVGSWQMITGTGSYRSAESVNEMHSHLQQNPGHNNCPNHQHHHHHHHNHQNQNQNFNSNNQQPASNHSLQFNLSGTGSSAAGPSNSASTPNANQNHIPSQTTSCCTTVDGECYANRLDLFAIRRERLEQLRTLFYNCYFSTIAFTFNNGPDSALGSLLGNFAEKVGLTNRTSV</sequence>
<comment type="subcellular location">
    <subcellularLocation>
        <location evidence="1">Endomembrane system</location>
        <topology evidence="1">Peripheral membrane protein</topology>
    </subcellularLocation>
</comment>
<protein>
    <recommendedName>
        <fullName evidence="4">Tyrosine specific protein phosphatases domain-containing protein</fullName>
    </recommendedName>
</protein>
<feature type="compositionally biased region" description="Polar residues" evidence="3">
    <location>
        <begin position="565"/>
        <end position="587"/>
    </location>
</feature>
<organism evidence="5 6">
    <name type="scientific">Aedes albopictus</name>
    <name type="common">Asian tiger mosquito</name>
    <name type="synonym">Stegomyia albopicta</name>
    <dbReference type="NCBI Taxonomy" id="7160"/>
    <lineage>
        <taxon>Eukaryota</taxon>
        <taxon>Metazoa</taxon>
        <taxon>Ecdysozoa</taxon>
        <taxon>Arthropoda</taxon>
        <taxon>Hexapoda</taxon>
        <taxon>Insecta</taxon>
        <taxon>Pterygota</taxon>
        <taxon>Neoptera</taxon>
        <taxon>Endopterygota</taxon>
        <taxon>Diptera</taxon>
        <taxon>Nematocera</taxon>
        <taxon>Culicoidea</taxon>
        <taxon>Culicidae</taxon>
        <taxon>Culicinae</taxon>
        <taxon>Aedini</taxon>
        <taxon>Aedes</taxon>
        <taxon>Stegomyia</taxon>
    </lineage>
</organism>
<feature type="domain" description="Tyrosine specific protein phosphatases" evidence="4">
    <location>
        <begin position="330"/>
        <end position="385"/>
    </location>
</feature>
<evidence type="ECO:0000313" key="5">
    <source>
        <dbReference type="EnsemblMetazoa" id="AALFPA23_019726.P29051"/>
    </source>
</evidence>
<dbReference type="RefSeq" id="XP_029715326.2">
    <property type="nucleotide sequence ID" value="XM_029859466.2"/>
</dbReference>
<dbReference type="InterPro" id="IPR016130">
    <property type="entry name" value="Tyr_Pase_AS"/>
</dbReference>
<dbReference type="InterPro" id="IPR000387">
    <property type="entry name" value="Tyr_Pase_dom"/>
</dbReference>
<feature type="compositionally biased region" description="Low complexity" evidence="3">
    <location>
        <begin position="648"/>
        <end position="661"/>
    </location>
</feature>
<name>A0ABM1ZLV7_AEDAL</name>
<dbReference type="SUPFAM" id="SSF52799">
    <property type="entry name" value="(Phosphotyrosine protein) phosphatases II"/>
    <property type="match status" value="1"/>
</dbReference>
<evidence type="ECO:0000256" key="2">
    <source>
        <dbReference type="ARBA" id="ARBA00007471"/>
    </source>
</evidence>
<reference evidence="6" key="1">
    <citation type="journal article" date="2015" name="Proc. Natl. Acad. Sci. U.S.A.">
        <title>Genome sequence of the Asian Tiger mosquito, Aedes albopictus, reveals insights into its biology, genetics, and evolution.</title>
        <authorList>
            <person name="Chen X.G."/>
            <person name="Jiang X."/>
            <person name="Gu J."/>
            <person name="Xu M."/>
            <person name="Wu Y."/>
            <person name="Deng Y."/>
            <person name="Zhang C."/>
            <person name="Bonizzoni M."/>
            <person name="Dermauw W."/>
            <person name="Vontas J."/>
            <person name="Armbruster P."/>
            <person name="Huang X."/>
            <person name="Yang Y."/>
            <person name="Zhang H."/>
            <person name="He W."/>
            <person name="Peng H."/>
            <person name="Liu Y."/>
            <person name="Wu K."/>
            <person name="Chen J."/>
            <person name="Lirakis M."/>
            <person name="Topalis P."/>
            <person name="Van Leeuwen T."/>
            <person name="Hall A.B."/>
            <person name="Jiang X."/>
            <person name="Thorpe C."/>
            <person name="Mueller R.L."/>
            <person name="Sun C."/>
            <person name="Waterhouse R.M."/>
            <person name="Yan G."/>
            <person name="Tu Z.J."/>
            <person name="Fang X."/>
            <person name="James A.A."/>
        </authorList>
    </citation>
    <scope>NUCLEOTIDE SEQUENCE [LARGE SCALE GENOMIC DNA]</scope>
    <source>
        <strain evidence="6">Foshan</strain>
    </source>
</reference>
<reference evidence="5" key="2">
    <citation type="submission" date="2025-05" db="UniProtKB">
        <authorList>
            <consortium name="EnsemblMetazoa"/>
        </authorList>
    </citation>
    <scope>IDENTIFICATION</scope>
    <source>
        <strain evidence="5">Foshan</strain>
    </source>
</reference>
<feature type="region of interest" description="Disordered" evidence="3">
    <location>
        <begin position="187"/>
        <end position="208"/>
    </location>
</feature>
<feature type="compositionally biased region" description="Polar residues" evidence="3">
    <location>
        <begin position="604"/>
        <end position="617"/>
    </location>
</feature>
<feature type="compositionally biased region" description="Polar residues" evidence="3">
    <location>
        <begin position="662"/>
        <end position="671"/>
    </location>
</feature>
<dbReference type="InterPro" id="IPR039803">
    <property type="entry name" value="MTMR14_PH-GRAM"/>
</dbReference>
<evidence type="ECO:0000259" key="4">
    <source>
        <dbReference type="PROSITE" id="PS50056"/>
    </source>
</evidence>
<keyword evidence="6" id="KW-1185">Reference proteome</keyword>
<evidence type="ECO:0000256" key="3">
    <source>
        <dbReference type="SAM" id="MobiDB-lite"/>
    </source>
</evidence>
<feature type="compositionally biased region" description="Low complexity" evidence="3">
    <location>
        <begin position="672"/>
        <end position="691"/>
    </location>
</feature>
<dbReference type="GeneID" id="115258948"/>
<dbReference type="PROSITE" id="PS00383">
    <property type="entry name" value="TYR_PHOSPHATASE_1"/>
    <property type="match status" value="1"/>
</dbReference>
<dbReference type="Pfam" id="PF06602">
    <property type="entry name" value="Myotub-related"/>
    <property type="match status" value="1"/>
</dbReference>
<evidence type="ECO:0000256" key="1">
    <source>
        <dbReference type="ARBA" id="ARBA00004184"/>
    </source>
</evidence>
<accession>A0ABM1ZLV7</accession>
<comment type="similarity">
    <text evidence="2">Belongs to the protein-tyrosine phosphatase family. Non-receptor class myotubularin subfamily.</text>
</comment>
<feature type="compositionally biased region" description="Low complexity" evidence="3">
    <location>
        <begin position="626"/>
        <end position="636"/>
    </location>
</feature>
<dbReference type="InterPro" id="IPR029021">
    <property type="entry name" value="Prot-tyrosine_phosphatase-like"/>
</dbReference>
<feature type="region of interest" description="Disordered" evidence="3">
    <location>
        <begin position="546"/>
        <end position="696"/>
    </location>
</feature>
<dbReference type="InterPro" id="IPR039802">
    <property type="entry name" value="MTMR14"/>
</dbReference>
<feature type="compositionally biased region" description="Low complexity" evidence="3">
    <location>
        <begin position="552"/>
        <end position="562"/>
    </location>
</feature>
<dbReference type="EnsemblMetazoa" id="AALFPA23_019726.R29051">
    <property type="protein sequence ID" value="AALFPA23_019726.P29051"/>
    <property type="gene ID" value="AALFPA23_019726"/>
</dbReference>
<proteinExistence type="inferred from homology"/>
<feature type="region of interest" description="Disordered" evidence="3">
    <location>
        <begin position="86"/>
        <end position="115"/>
    </location>
</feature>
<evidence type="ECO:0000313" key="6">
    <source>
        <dbReference type="Proteomes" id="UP000069940"/>
    </source>
</evidence>
<dbReference type="Gene3D" id="3.90.190.10">
    <property type="entry name" value="Protein tyrosine phosphatase superfamily"/>
    <property type="match status" value="1"/>
</dbReference>
<feature type="compositionally biased region" description="Polar residues" evidence="3">
    <location>
        <begin position="105"/>
        <end position="114"/>
    </location>
</feature>
<dbReference type="InterPro" id="IPR010569">
    <property type="entry name" value="Myotubularin-like_Pase_dom"/>
</dbReference>
<dbReference type="PANTHER" id="PTHR13524:SF2">
    <property type="entry name" value="MYOTUBULARIN-RELATED PROTEIN 14"/>
    <property type="match status" value="1"/>
</dbReference>
<dbReference type="CDD" id="cd13213">
    <property type="entry name" value="PH-GRAM_MTMR14"/>
    <property type="match status" value="1"/>
</dbReference>